<proteinExistence type="predicted"/>
<protein>
    <submittedName>
        <fullName evidence="2">Uncharacterized protein</fullName>
    </submittedName>
</protein>
<comment type="caution">
    <text evidence="2">The sequence shown here is derived from an EMBL/GenBank/DDBJ whole genome shotgun (WGS) entry which is preliminary data.</text>
</comment>
<dbReference type="Proteomes" id="UP000092321">
    <property type="component" value="Unassembled WGS sequence"/>
</dbReference>
<feature type="compositionally biased region" description="Basic and acidic residues" evidence="1">
    <location>
        <begin position="64"/>
        <end position="75"/>
    </location>
</feature>
<gene>
    <name evidence="2" type="ORF">HANVADRAFT_56679</name>
</gene>
<name>A0A1B7TBM5_9ASCO</name>
<evidence type="ECO:0000313" key="3">
    <source>
        <dbReference type="Proteomes" id="UP000092321"/>
    </source>
</evidence>
<dbReference type="AlphaFoldDB" id="A0A1B7TBM5"/>
<sequence>MNEFNDNNIQQQRNSMQDISDLNDNTDDDDDDDDDYEEGDEDEDEDEQDNVYKDSTIIHKSNHQRGEDSTDRSQKDQTSTDPRQISSTILNNIQRQIQSRFPNSLANSNLANNNNNSQQIVEVAVLKEKVQVLQTTVDELKKLNTGYQAIIAEKNEHIKKKDDAYTKLVDSFLKLQEDFQSTIKEMFSKL</sequence>
<evidence type="ECO:0000256" key="1">
    <source>
        <dbReference type="SAM" id="MobiDB-lite"/>
    </source>
</evidence>
<dbReference type="EMBL" id="LXPE01000023">
    <property type="protein sequence ID" value="OBA26131.1"/>
    <property type="molecule type" value="Genomic_DNA"/>
</dbReference>
<feature type="compositionally biased region" description="Acidic residues" evidence="1">
    <location>
        <begin position="24"/>
        <end position="49"/>
    </location>
</feature>
<organism evidence="2 3">
    <name type="scientific">Hanseniaspora valbyensis NRRL Y-1626</name>
    <dbReference type="NCBI Taxonomy" id="766949"/>
    <lineage>
        <taxon>Eukaryota</taxon>
        <taxon>Fungi</taxon>
        <taxon>Dikarya</taxon>
        <taxon>Ascomycota</taxon>
        <taxon>Saccharomycotina</taxon>
        <taxon>Saccharomycetes</taxon>
        <taxon>Saccharomycodales</taxon>
        <taxon>Saccharomycodaceae</taxon>
        <taxon>Hanseniaspora</taxon>
    </lineage>
</organism>
<feature type="compositionally biased region" description="Polar residues" evidence="1">
    <location>
        <begin position="76"/>
        <end position="88"/>
    </location>
</feature>
<evidence type="ECO:0000313" key="2">
    <source>
        <dbReference type="EMBL" id="OBA26131.1"/>
    </source>
</evidence>
<feature type="compositionally biased region" description="Polar residues" evidence="1">
    <location>
        <begin position="1"/>
        <end position="17"/>
    </location>
</feature>
<reference evidence="3" key="1">
    <citation type="journal article" date="2016" name="Proc. Natl. Acad. Sci. U.S.A.">
        <title>Comparative genomics of biotechnologically important yeasts.</title>
        <authorList>
            <person name="Riley R."/>
            <person name="Haridas S."/>
            <person name="Wolfe K.H."/>
            <person name="Lopes M.R."/>
            <person name="Hittinger C.T."/>
            <person name="Goeker M."/>
            <person name="Salamov A.A."/>
            <person name="Wisecaver J.H."/>
            <person name="Long T.M."/>
            <person name="Calvey C.H."/>
            <person name="Aerts A.L."/>
            <person name="Barry K.W."/>
            <person name="Choi C."/>
            <person name="Clum A."/>
            <person name="Coughlan A.Y."/>
            <person name="Deshpande S."/>
            <person name="Douglass A.P."/>
            <person name="Hanson S.J."/>
            <person name="Klenk H.-P."/>
            <person name="LaButti K.M."/>
            <person name="Lapidus A."/>
            <person name="Lindquist E.A."/>
            <person name="Lipzen A.M."/>
            <person name="Meier-Kolthoff J.P."/>
            <person name="Ohm R.A."/>
            <person name="Otillar R.P."/>
            <person name="Pangilinan J.L."/>
            <person name="Peng Y."/>
            <person name="Rokas A."/>
            <person name="Rosa C.A."/>
            <person name="Scheuner C."/>
            <person name="Sibirny A.A."/>
            <person name="Slot J.C."/>
            <person name="Stielow J.B."/>
            <person name="Sun H."/>
            <person name="Kurtzman C.P."/>
            <person name="Blackwell M."/>
            <person name="Grigoriev I.V."/>
            <person name="Jeffries T.W."/>
        </authorList>
    </citation>
    <scope>NUCLEOTIDE SEQUENCE [LARGE SCALE GENOMIC DNA]</scope>
    <source>
        <strain evidence="3">NRRL Y-1626</strain>
    </source>
</reference>
<accession>A0A1B7TBM5</accession>
<keyword evidence="3" id="KW-1185">Reference proteome</keyword>
<feature type="region of interest" description="Disordered" evidence="1">
    <location>
        <begin position="1"/>
        <end position="88"/>
    </location>
</feature>